<protein>
    <submittedName>
        <fullName evidence="9">Undecaprenyl-diphosphatase</fullName>
    </submittedName>
</protein>
<feature type="transmembrane region" description="Helical" evidence="7">
    <location>
        <begin position="261"/>
        <end position="277"/>
    </location>
</feature>
<dbReference type="Proteomes" id="UP000243207">
    <property type="component" value="Chromosome I"/>
</dbReference>
<feature type="transmembrane region" description="Helical" evidence="7">
    <location>
        <begin position="23"/>
        <end position="51"/>
    </location>
</feature>
<dbReference type="InterPro" id="IPR032818">
    <property type="entry name" value="DedA-like"/>
</dbReference>
<keyword evidence="5 7" id="KW-1133">Transmembrane helix</keyword>
<sequence>MEGGLTGDIIAWLSGHIRWLGPAIFLISLLESLAIAGIVVPGVALLFAASALAGGAQLGLTGVLLWAFAGAVCGDMISFALGRIFHQDIRRIGLFRKHPQWIDSGEGFFRRYGVLSVLIGRFVGPIRPIIPLVAGMFDMPVLRFVAINVVSAALWAPAYLLPGYITGNALKWPVPEFFWTQALGLLGGFVGLAALALMAFRTQERWAPLIAAALSLAGLAALILANPWLGIFDATVTTWLQQPGTGVSGIMRKLLAPFDEPFFMLLLTAGPGLALLLTAQWRQLAYILLTFASALAVGWTPGTAGEASIVSLTLSLVLAITILCNRDQGFWIRMSWGLYCAPLLVIVITAALTPPDISPLTALSALLQAGFAASLALWLVERGAPLEPMPRWLRLALPAWPAVAALLTLVTSPGWL</sequence>
<feature type="transmembrane region" description="Helical" evidence="7">
    <location>
        <begin position="144"/>
        <end position="165"/>
    </location>
</feature>
<dbReference type="RefSeq" id="WP_093391594.1">
    <property type="nucleotide sequence ID" value="NZ_LT629736.1"/>
</dbReference>
<accession>A0A1H1MBM9</accession>
<dbReference type="EMBL" id="LT629736">
    <property type="protein sequence ID" value="SDR83765.1"/>
    <property type="molecule type" value="Genomic_DNA"/>
</dbReference>
<dbReference type="OrthoDB" id="9780918at2"/>
<dbReference type="PANTHER" id="PTHR30353:SF15">
    <property type="entry name" value="INNER MEMBRANE PROTEIN YABI"/>
    <property type="match status" value="1"/>
</dbReference>
<feature type="transmembrane region" description="Helical" evidence="7">
    <location>
        <begin position="336"/>
        <end position="354"/>
    </location>
</feature>
<gene>
    <name evidence="9" type="ORF">SAMN05216421_0420</name>
</gene>
<dbReference type="PANTHER" id="PTHR30353">
    <property type="entry name" value="INNER MEMBRANE PROTEIN DEDA-RELATED"/>
    <property type="match status" value="1"/>
</dbReference>
<evidence type="ECO:0000256" key="1">
    <source>
        <dbReference type="ARBA" id="ARBA00004651"/>
    </source>
</evidence>
<evidence type="ECO:0000256" key="6">
    <source>
        <dbReference type="ARBA" id="ARBA00023136"/>
    </source>
</evidence>
<evidence type="ECO:0000313" key="9">
    <source>
        <dbReference type="EMBL" id="SDR83765.1"/>
    </source>
</evidence>
<evidence type="ECO:0000256" key="5">
    <source>
        <dbReference type="ARBA" id="ARBA00022989"/>
    </source>
</evidence>
<keyword evidence="4 7" id="KW-0812">Transmembrane</keyword>
<proteinExistence type="inferred from homology"/>
<feature type="transmembrane region" description="Helical" evidence="7">
    <location>
        <begin position="63"/>
        <end position="85"/>
    </location>
</feature>
<dbReference type="AlphaFoldDB" id="A0A1H1MBM9"/>
<dbReference type="Pfam" id="PF09335">
    <property type="entry name" value="VTT_dom"/>
    <property type="match status" value="1"/>
</dbReference>
<feature type="transmembrane region" description="Helical" evidence="7">
    <location>
        <begin position="177"/>
        <end position="200"/>
    </location>
</feature>
<comment type="similarity">
    <text evidence="2">Belongs to the DedA family.</text>
</comment>
<dbReference type="STRING" id="487184.SAMN05216421_0420"/>
<evidence type="ECO:0000259" key="8">
    <source>
        <dbReference type="Pfam" id="PF09335"/>
    </source>
</evidence>
<keyword evidence="10" id="KW-1185">Reference proteome</keyword>
<feature type="domain" description="VTT" evidence="8">
    <location>
        <begin position="41"/>
        <end position="164"/>
    </location>
</feature>
<keyword evidence="3" id="KW-1003">Cell membrane</keyword>
<feature type="transmembrane region" description="Helical" evidence="7">
    <location>
        <begin position="284"/>
        <end position="301"/>
    </location>
</feature>
<dbReference type="GO" id="GO:0005886">
    <property type="term" value="C:plasma membrane"/>
    <property type="evidence" value="ECO:0007669"/>
    <property type="project" value="UniProtKB-SubCell"/>
</dbReference>
<evidence type="ECO:0000313" key="10">
    <source>
        <dbReference type="Proteomes" id="UP000243207"/>
    </source>
</evidence>
<organism evidence="9 10">
    <name type="scientific">Halopseudomonas xinjiangensis</name>
    <dbReference type="NCBI Taxonomy" id="487184"/>
    <lineage>
        <taxon>Bacteria</taxon>
        <taxon>Pseudomonadati</taxon>
        <taxon>Pseudomonadota</taxon>
        <taxon>Gammaproteobacteria</taxon>
        <taxon>Pseudomonadales</taxon>
        <taxon>Pseudomonadaceae</taxon>
        <taxon>Halopseudomonas</taxon>
    </lineage>
</organism>
<evidence type="ECO:0000256" key="4">
    <source>
        <dbReference type="ARBA" id="ARBA00022692"/>
    </source>
</evidence>
<evidence type="ECO:0000256" key="3">
    <source>
        <dbReference type="ARBA" id="ARBA00022475"/>
    </source>
</evidence>
<name>A0A1H1MBM9_9GAMM</name>
<feature type="transmembrane region" description="Helical" evidence="7">
    <location>
        <begin position="207"/>
        <end position="229"/>
    </location>
</feature>
<reference evidence="10" key="1">
    <citation type="submission" date="2016-10" db="EMBL/GenBank/DDBJ databases">
        <authorList>
            <person name="Varghese N."/>
            <person name="Submissions S."/>
        </authorList>
    </citation>
    <scope>NUCLEOTIDE SEQUENCE [LARGE SCALE GENOMIC DNA]</scope>
    <source>
        <strain evidence="10">NRRL B-51270</strain>
    </source>
</reference>
<dbReference type="InterPro" id="IPR032816">
    <property type="entry name" value="VTT_dom"/>
</dbReference>
<feature type="transmembrane region" description="Helical" evidence="7">
    <location>
        <begin position="360"/>
        <end position="380"/>
    </location>
</feature>
<evidence type="ECO:0000256" key="7">
    <source>
        <dbReference type="SAM" id="Phobius"/>
    </source>
</evidence>
<comment type="subcellular location">
    <subcellularLocation>
        <location evidence="1">Cell membrane</location>
        <topology evidence="1">Multi-pass membrane protein</topology>
    </subcellularLocation>
</comment>
<feature type="transmembrane region" description="Helical" evidence="7">
    <location>
        <begin position="392"/>
        <end position="410"/>
    </location>
</feature>
<keyword evidence="6 7" id="KW-0472">Membrane</keyword>
<feature type="transmembrane region" description="Helical" evidence="7">
    <location>
        <begin position="307"/>
        <end position="324"/>
    </location>
</feature>
<evidence type="ECO:0000256" key="2">
    <source>
        <dbReference type="ARBA" id="ARBA00010792"/>
    </source>
</evidence>